<dbReference type="Pfam" id="PF00560">
    <property type="entry name" value="LRR_1"/>
    <property type="match status" value="1"/>
</dbReference>
<evidence type="ECO:0000256" key="1">
    <source>
        <dbReference type="ARBA" id="ARBA00022614"/>
    </source>
</evidence>
<dbReference type="Pfam" id="PF01462">
    <property type="entry name" value="LRRNT"/>
    <property type="match status" value="1"/>
</dbReference>
<dbReference type="InterPro" id="IPR032675">
    <property type="entry name" value="LRR_dom_sf"/>
</dbReference>
<accession>A0A7K5NPI9</accession>
<dbReference type="SMART" id="SM00369">
    <property type="entry name" value="LRR_TYP"/>
    <property type="match status" value="3"/>
</dbReference>
<evidence type="ECO:0000256" key="6">
    <source>
        <dbReference type="SAM" id="SignalP"/>
    </source>
</evidence>
<dbReference type="PANTHER" id="PTHR45712:SF3">
    <property type="entry name" value="OSTEOMODULIN"/>
    <property type="match status" value="1"/>
</dbReference>
<gene>
    <name evidence="8" type="primary">Omd</name>
    <name evidence="8" type="ORF">CHRMAC_R00700</name>
</gene>
<feature type="non-terminal residue" evidence="8">
    <location>
        <position position="303"/>
    </location>
</feature>
<sequence length="303" mass="35914">MGFLNQLSIIHLLWAAMVFCQYEDYDFEDEYEEADHQHPYYFNPNTHAEVPRFPFPAECARECFCPPSFPLSMYCDHRKLKTIPNIPILKGNPFSNMQNLMQLNLCNNKLQTMPPDLPSSLMYLSLENNSISYIPENYFNRLPKIIALRMSHNNLQNIPHNTFNLPNLLELNLGHNKLKQVFYIPRSLQHLYIEDNDIESINVTLMCPSIDRMNTNQLTYIRVDQNKLTIPISSYAFFCFPHIRTIYYGEQNVNVNKSTQLRTAVFRRFLTPEEYEEAEENHETHDRETEEDHEADYFHPYLQ</sequence>
<feature type="compositionally biased region" description="Basic and acidic residues" evidence="5">
    <location>
        <begin position="281"/>
        <end position="290"/>
    </location>
</feature>
<keyword evidence="2 6" id="KW-0732">Signal</keyword>
<dbReference type="PANTHER" id="PTHR45712">
    <property type="entry name" value="AGAP008170-PA"/>
    <property type="match status" value="1"/>
</dbReference>
<evidence type="ECO:0000256" key="3">
    <source>
        <dbReference type="ARBA" id="ARBA00022737"/>
    </source>
</evidence>
<evidence type="ECO:0000256" key="4">
    <source>
        <dbReference type="ARBA" id="ARBA00023180"/>
    </source>
</evidence>
<dbReference type="InterPro" id="IPR003591">
    <property type="entry name" value="Leu-rich_rpt_typical-subtyp"/>
</dbReference>
<keyword evidence="1" id="KW-0433">Leucine-rich repeat</keyword>
<reference evidence="8 9" key="1">
    <citation type="submission" date="2019-09" db="EMBL/GenBank/DDBJ databases">
        <title>Bird 10,000 Genomes (B10K) Project - Family phase.</title>
        <authorList>
            <person name="Zhang G."/>
        </authorList>
    </citation>
    <scope>NUCLEOTIDE SEQUENCE [LARGE SCALE GENOMIC DNA]</scope>
    <source>
        <strain evidence="8">B10K-DU-021-33</strain>
        <tissue evidence="8">Mixed tissue sample</tissue>
    </source>
</reference>
<evidence type="ECO:0000259" key="7">
    <source>
        <dbReference type="SMART" id="SM00013"/>
    </source>
</evidence>
<feature type="signal peptide" evidence="6">
    <location>
        <begin position="1"/>
        <end position="15"/>
    </location>
</feature>
<proteinExistence type="predicted"/>
<evidence type="ECO:0000256" key="2">
    <source>
        <dbReference type="ARBA" id="ARBA00022729"/>
    </source>
</evidence>
<feature type="non-terminal residue" evidence="8">
    <location>
        <position position="1"/>
    </location>
</feature>
<dbReference type="EMBL" id="VYZF01001488">
    <property type="protein sequence ID" value="NWT45078.1"/>
    <property type="molecule type" value="Genomic_DNA"/>
</dbReference>
<name>A0A7K5NPI9_CHRMC</name>
<evidence type="ECO:0000256" key="5">
    <source>
        <dbReference type="SAM" id="MobiDB-lite"/>
    </source>
</evidence>
<organism evidence="8 9">
    <name type="scientific">Chroicocephalus maculipennis</name>
    <name type="common">Brown-hooded gull</name>
    <name type="synonym">Larus maculipennis</name>
    <dbReference type="NCBI Taxonomy" id="287016"/>
    <lineage>
        <taxon>Eukaryota</taxon>
        <taxon>Metazoa</taxon>
        <taxon>Chordata</taxon>
        <taxon>Craniata</taxon>
        <taxon>Vertebrata</taxon>
        <taxon>Euteleostomi</taxon>
        <taxon>Archelosauria</taxon>
        <taxon>Archosauria</taxon>
        <taxon>Dinosauria</taxon>
        <taxon>Saurischia</taxon>
        <taxon>Theropoda</taxon>
        <taxon>Coelurosauria</taxon>
        <taxon>Aves</taxon>
        <taxon>Neognathae</taxon>
        <taxon>Neoaves</taxon>
        <taxon>Charadriiformes</taxon>
        <taxon>Laridae</taxon>
        <taxon>Chroicocephalus</taxon>
    </lineage>
</organism>
<keyword evidence="9" id="KW-1185">Reference proteome</keyword>
<evidence type="ECO:0000313" key="9">
    <source>
        <dbReference type="Proteomes" id="UP000524558"/>
    </source>
</evidence>
<feature type="region of interest" description="Disordered" evidence="5">
    <location>
        <begin position="275"/>
        <end position="303"/>
    </location>
</feature>
<dbReference type="InterPro" id="IPR000372">
    <property type="entry name" value="LRRNT"/>
</dbReference>
<comment type="caution">
    <text evidence="8">The sequence shown here is derived from an EMBL/GenBank/DDBJ whole genome shotgun (WGS) entry which is preliminary data.</text>
</comment>
<protein>
    <submittedName>
        <fullName evidence="8">OMD protein</fullName>
    </submittedName>
</protein>
<feature type="chain" id="PRO_5029537805" evidence="6">
    <location>
        <begin position="16"/>
        <end position="303"/>
    </location>
</feature>
<dbReference type="SUPFAM" id="SSF52058">
    <property type="entry name" value="L domain-like"/>
    <property type="match status" value="1"/>
</dbReference>
<dbReference type="SMART" id="SM00013">
    <property type="entry name" value="LRRNT"/>
    <property type="match status" value="1"/>
</dbReference>
<dbReference type="GO" id="GO:0005615">
    <property type="term" value="C:extracellular space"/>
    <property type="evidence" value="ECO:0007669"/>
    <property type="project" value="TreeGrafter"/>
</dbReference>
<dbReference type="InterPro" id="IPR050333">
    <property type="entry name" value="SLRP"/>
</dbReference>
<dbReference type="Proteomes" id="UP000524558">
    <property type="component" value="Unassembled WGS sequence"/>
</dbReference>
<dbReference type="InterPro" id="IPR001611">
    <property type="entry name" value="Leu-rich_rpt"/>
</dbReference>
<keyword evidence="3" id="KW-0677">Repeat</keyword>
<dbReference type="Pfam" id="PF13855">
    <property type="entry name" value="LRR_8"/>
    <property type="match status" value="1"/>
</dbReference>
<evidence type="ECO:0000313" key="8">
    <source>
        <dbReference type="EMBL" id="NWT45078.1"/>
    </source>
</evidence>
<feature type="domain" description="LRRNT" evidence="7">
    <location>
        <begin position="58"/>
        <end position="92"/>
    </location>
</feature>
<dbReference type="Gene3D" id="3.80.10.10">
    <property type="entry name" value="Ribonuclease Inhibitor"/>
    <property type="match status" value="1"/>
</dbReference>
<dbReference type="AlphaFoldDB" id="A0A7K5NPI9"/>
<keyword evidence="4" id="KW-0325">Glycoprotein</keyword>